<dbReference type="PANTHER" id="PTHR42855:SF2">
    <property type="entry name" value="DRUG RESISTANCE ABC TRANSPORTER,ATP-BINDING PROTEIN"/>
    <property type="match status" value="1"/>
</dbReference>
<keyword evidence="5" id="KW-1185">Reference proteome</keyword>
<sequence length="512" mass="58761">MSMLSVENLTHMVGDKIIFQNVCFRLLRGEHVGLVGRNGAGKSTLLRILAGDLIPDTGKVEWMPQVKVGFLQQHIDLQPGTTIKQHLQSAFAHLYEIERNILQITEKMATAGDSLETLLLQYGKLQSKLDHSDFYTLDAKIEEVAGGLGILEMGMDRDVSRLSGGQRTKLLLGKLLLEEPQILLLDEPTNYLDDMHIEWLISYLKNYEHAYMVVSHDERFLNEIATTIFHLEHQTIKRYAGKYTTFVKSYEQNKKQIQLAYERQQREISRLESFIQKNKVRKAKQAKSREKVLEKMNRIEKPTWVAQPRFLFHVHCDPGSYILETKDLLIGYAEPLFAPLDLQIKRGEKIAIIGHNGIGKSTMLKTLLGYLKPLGGTVQLNDRVKAAFFAQEELDSKETPLERLWSIRPDLTQREIRQELARSGLTEQHIRQPLCSLSGGEQAKVRLCELILTNSNVLVLDEPTNHLDIYAKEAFKEALKKYTGTVLLVSHEPAFYKKWVTQIWKIQDWCQT</sequence>
<feature type="domain" description="ABC transporter" evidence="3">
    <location>
        <begin position="4"/>
        <end position="258"/>
    </location>
</feature>
<dbReference type="Proteomes" id="UP000251213">
    <property type="component" value="Unassembled WGS sequence"/>
</dbReference>
<dbReference type="PANTHER" id="PTHR42855">
    <property type="entry name" value="ABC TRANSPORTER ATP-BINDING SUBUNIT"/>
    <property type="match status" value="1"/>
</dbReference>
<dbReference type="SMART" id="SM00382">
    <property type="entry name" value="AAA"/>
    <property type="match status" value="2"/>
</dbReference>
<dbReference type="InterPro" id="IPR003593">
    <property type="entry name" value="AAA+_ATPase"/>
</dbReference>
<dbReference type="PROSITE" id="PS00211">
    <property type="entry name" value="ABC_TRANSPORTER_1"/>
    <property type="match status" value="2"/>
</dbReference>
<dbReference type="Gene3D" id="3.40.50.300">
    <property type="entry name" value="P-loop containing nucleotide triphosphate hydrolases"/>
    <property type="match status" value="2"/>
</dbReference>
<dbReference type="OrthoDB" id="9760950at2"/>
<dbReference type="FunFam" id="3.40.50.300:FF:000011">
    <property type="entry name" value="Putative ABC transporter ATP-binding component"/>
    <property type="match status" value="1"/>
</dbReference>
<dbReference type="CDD" id="cd03221">
    <property type="entry name" value="ABCF_EF-3"/>
    <property type="match status" value="2"/>
</dbReference>
<organism evidence="4 5">
    <name type="scientific">Thermoflavimicrobium daqui</name>
    <dbReference type="NCBI Taxonomy" id="2137476"/>
    <lineage>
        <taxon>Bacteria</taxon>
        <taxon>Bacillati</taxon>
        <taxon>Bacillota</taxon>
        <taxon>Bacilli</taxon>
        <taxon>Bacillales</taxon>
        <taxon>Thermoactinomycetaceae</taxon>
        <taxon>Thermoflavimicrobium</taxon>
    </lineage>
</organism>
<dbReference type="PROSITE" id="PS50893">
    <property type="entry name" value="ABC_TRANSPORTER_2"/>
    <property type="match status" value="2"/>
</dbReference>
<evidence type="ECO:0000313" key="5">
    <source>
        <dbReference type="Proteomes" id="UP000251213"/>
    </source>
</evidence>
<dbReference type="EMBL" id="QJKK01000005">
    <property type="protein sequence ID" value="RAL24197.1"/>
    <property type="molecule type" value="Genomic_DNA"/>
</dbReference>
<dbReference type="InterPro" id="IPR051309">
    <property type="entry name" value="ABCF_ATPase"/>
</dbReference>
<dbReference type="AlphaFoldDB" id="A0A364K4D2"/>
<accession>A0A364K4D2</accession>
<dbReference type="InterPro" id="IPR032781">
    <property type="entry name" value="ABC_tran_Xtn"/>
</dbReference>
<protein>
    <submittedName>
        <fullName evidence="4">ABC transporter ATP-binding protein</fullName>
    </submittedName>
</protein>
<dbReference type="Pfam" id="PF00005">
    <property type="entry name" value="ABC_tran"/>
    <property type="match status" value="2"/>
</dbReference>
<proteinExistence type="predicted"/>
<dbReference type="GO" id="GO:0016887">
    <property type="term" value="F:ATP hydrolysis activity"/>
    <property type="evidence" value="ECO:0007669"/>
    <property type="project" value="InterPro"/>
</dbReference>
<dbReference type="Pfam" id="PF12848">
    <property type="entry name" value="ABC_tran_Xtn"/>
    <property type="match status" value="1"/>
</dbReference>
<evidence type="ECO:0000256" key="2">
    <source>
        <dbReference type="ARBA" id="ARBA00022840"/>
    </source>
</evidence>
<comment type="caution">
    <text evidence="4">The sequence shown here is derived from an EMBL/GenBank/DDBJ whole genome shotgun (WGS) entry which is preliminary data.</text>
</comment>
<dbReference type="RefSeq" id="WP_113659190.1">
    <property type="nucleotide sequence ID" value="NZ_KZ845667.1"/>
</dbReference>
<evidence type="ECO:0000259" key="3">
    <source>
        <dbReference type="PROSITE" id="PS50893"/>
    </source>
</evidence>
<dbReference type="GO" id="GO:0005524">
    <property type="term" value="F:ATP binding"/>
    <property type="evidence" value="ECO:0007669"/>
    <property type="project" value="UniProtKB-KW"/>
</dbReference>
<reference evidence="4 5" key="2">
    <citation type="submission" date="2018-06" db="EMBL/GenBank/DDBJ databases">
        <authorList>
            <person name="Zhirakovskaya E."/>
        </authorList>
    </citation>
    <scope>NUCLEOTIDE SEQUENCE [LARGE SCALE GENOMIC DNA]</scope>
    <source>
        <strain evidence="4 5">FBKL4.011</strain>
    </source>
</reference>
<name>A0A364K4D2_9BACL</name>
<dbReference type="InterPro" id="IPR003439">
    <property type="entry name" value="ABC_transporter-like_ATP-bd"/>
</dbReference>
<feature type="domain" description="ABC transporter" evidence="3">
    <location>
        <begin position="314"/>
        <end position="512"/>
    </location>
</feature>
<dbReference type="SUPFAM" id="SSF52540">
    <property type="entry name" value="P-loop containing nucleoside triphosphate hydrolases"/>
    <property type="match status" value="2"/>
</dbReference>
<evidence type="ECO:0000313" key="4">
    <source>
        <dbReference type="EMBL" id="RAL24197.1"/>
    </source>
</evidence>
<dbReference type="InterPro" id="IPR027417">
    <property type="entry name" value="P-loop_NTPase"/>
</dbReference>
<reference evidence="4 5" key="1">
    <citation type="submission" date="2018-06" db="EMBL/GenBank/DDBJ databases">
        <title>Thermoflavimicrobium daqus sp. nov., a thermophilic microbe isolated from Moutai-flavour Daqu.</title>
        <authorList>
            <person name="Wang X."/>
            <person name="Zhou H."/>
        </authorList>
    </citation>
    <scope>NUCLEOTIDE SEQUENCE [LARGE SCALE GENOMIC DNA]</scope>
    <source>
        <strain evidence="4 5">FBKL4.011</strain>
    </source>
</reference>
<gene>
    <name evidence="4" type="ORF">DL897_10990</name>
</gene>
<evidence type="ECO:0000256" key="1">
    <source>
        <dbReference type="ARBA" id="ARBA00022741"/>
    </source>
</evidence>
<keyword evidence="1" id="KW-0547">Nucleotide-binding</keyword>
<keyword evidence="2 4" id="KW-0067">ATP-binding</keyword>
<dbReference type="InterPro" id="IPR017871">
    <property type="entry name" value="ABC_transporter-like_CS"/>
</dbReference>